<dbReference type="Gene3D" id="3.40.220.10">
    <property type="entry name" value="Leucine Aminopeptidase, subunit E, domain 1"/>
    <property type="match status" value="1"/>
</dbReference>
<feature type="compositionally biased region" description="Low complexity" evidence="1">
    <location>
        <begin position="18"/>
        <end position="29"/>
    </location>
</feature>
<proteinExistence type="predicted"/>
<evidence type="ECO:0000313" key="3">
    <source>
        <dbReference type="EMBL" id="QOL20245.1"/>
    </source>
</evidence>
<feature type="domain" description="Macro" evidence="2">
    <location>
        <begin position="24"/>
        <end position="229"/>
    </location>
</feature>
<keyword evidence="4" id="KW-1185">Reference proteome</keyword>
<accession>A0A7L9RUZ1</accession>
<reference evidence="3 4" key="1">
    <citation type="submission" date="2020-06" db="EMBL/GenBank/DDBJ databases">
        <title>The endosymbiont of the kinetoplastid Bodo saltans is a Paracaedibacter-like alpha-proteobacterium possessing a putative toxin-antitoxin system.</title>
        <authorList>
            <person name="Midha S."/>
            <person name="Rigden D.J."/>
            <person name="Siozios S."/>
            <person name="Hurst G.D.D."/>
            <person name="Jackson A.P."/>
        </authorList>
    </citation>
    <scope>NUCLEOTIDE SEQUENCE [LARGE SCALE GENOMIC DNA]</scope>
    <source>
        <strain evidence="3">Lake Konstanz</strain>
    </source>
</reference>
<dbReference type="InterPro" id="IPR002589">
    <property type="entry name" value="Macro_dom"/>
</dbReference>
<dbReference type="PROSITE" id="PS51154">
    <property type="entry name" value="MACRO"/>
    <property type="match status" value="1"/>
</dbReference>
<evidence type="ECO:0000313" key="4">
    <source>
        <dbReference type="Proteomes" id="UP000594001"/>
    </source>
</evidence>
<dbReference type="EC" id="3.5.1.-" evidence="3"/>
<dbReference type="InterPro" id="IPR043472">
    <property type="entry name" value="Macro_dom-like"/>
</dbReference>
<name>A0A7L9RUZ1_9PROT</name>
<dbReference type="AlphaFoldDB" id="A0A7L9RUZ1"/>
<feature type="compositionally biased region" description="Polar residues" evidence="1">
    <location>
        <begin position="1"/>
        <end position="13"/>
    </location>
</feature>
<evidence type="ECO:0000256" key="1">
    <source>
        <dbReference type="SAM" id="MobiDB-lite"/>
    </source>
</evidence>
<protein>
    <submittedName>
        <fullName evidence="3">O-acetyl-ADP-ribose deacetylase</fullName>
        <ecNumber evidence="3">3.5.1.-</ecNumber>
    </submittedName>
</protein>
<dbReference type="Pfam" id="PF01661">
    <property type="entry name" value="Macro"/>
    <property type="match status" value="1"/>
</dbReference>
<dbReference type="KEGG" id="pbal:CPBP_01028"/>
<dbReference type="SUPFAM" id="SSF52949">
    <property type="entry name" value="Macro domain-like"/>
    <property type="match status" value="1"/>
</dbReference>
<evidence type="ECO:0000259" key="2">
    <source>
        <dbReference type="PROSITE" id="PS51154"/>
    </source>
</evidence>
<dbReference type="EMBL" id="CP054719">
    <property type="protein sequence ID" value="QOL20245.1"/>
    <property type="molecule type" value="Genomic_DNA"/>
</dbReference>
<dbReference type="GO" id="GO:0016787">
    <property type="term" value="F:hydrolase activity"/>
    <property type="evidence" value="ECO:0007669"/>
    <property type="project" value="UniProtKB-KW"/>
</dbReference>
<gene>
    <name evidence="3" type="primary">ymdB</name>
    <name evidence="3" type="ORF">CPBP_01028</name>
</gene>
<feature type="region of interest" description="Disordered" evidence="1">
    <location>
        <begin position="1"/>
        <end position="29"/>
    </location>
</feature>
<organism evidence="3 4">
    <name type="scientific">Candidatus Bodocaedibacter vickermanii</name>
    <dbReference type="NCBI Taxonomy" id="2741701"/>
    <lineage>
        <taxon>Bacteria</taxon>
        <taxon>Pseudomonadati</taxon>
        <taxon>Pseudomonadota</taxon>
        <taxon>Alphaproteobacteria</taxon>
        <taxon>Holosporales</taxon>
        <taxon>Candidatus Paracaedibacteraceae</taxon>
        <taxon>Candidatus Bodocaedibacter</taxon>
    </lineage>
</organism>
<keyword evidence="3" id="KW-0378">Hydrolase</keyword>
<dbReference type="Proteomes" id="UP000594001">
    <property type="component" value="Chromosome"/>
</dbReference>
<sequence>MLLSACGTNNSTEGVGDTPSTSVSVPSQSTTVPAKELEVTNGSVVYSKKHVIVNAANQWLAPGGVLSGAIFGAAGADKVLAEIASAHGGGSNATMSGTPLLKTSEVFTTGAYDLSKQGTQFIIHALGPDFSIAPYSGNIEQGYTDLHKTYKSIYAEMDRLNKRDNVTSLGIVPISSGAFAGSADLTKLYQIMIDETLVAMQTYPALQPELYLFGQREYDAVKELLKSTVGAMQSSAALSVGSVAQASKLALLEAPVHVAHVGTLNFQGVATSLRSLRFMGGIVEGVNERLIQLTIGKMNRGSFLGCELETAYHDRELSYYTLKATGVVQISDNLKLVSGVGYACENMAVNLSNNVRNFLNLASKDYERTGVVCDVLAQHQNSFSLTVLVTTSLGIRAEYVGKSMMSPFMRVACNIERFAVSVAASQYECGVRFDINN</sequence>